<dbReference type="Proteomes" id="UP000261087">
    <property type="component" value="Unassembled WGS sequence"/>
</dbReference>
<feature type="domain" description="Glycosyltransferase 2-like" evidence="1">
    <location>
        <begin position="5"/>
        <end position="168"/>
    </location>
</feature>
<dbReference type="SUPFAM" id="SSF53448">
    <property type="entry name" value="Nucleotide-diphospho-sugar transferases"/>
    <property type="match status" value="1"/>
</dbReference>
<keyword evidence="3" id="KW-0808">Transferase</keyword>
<dbReference type="Proteomes" id="UP000751224">
    <property type="component" value="Unassembled WGS sequence"/>
</dbReference>
<reference evidence="2" key="2">
    <citation type="submission" date="2021-02" db="EMBL/GenBank/DDBJ databases">
        <title>Infant gut strain persistence is associated with maternal origin, phylogeny, and functional potential including surface adhesion and iron acquisition.</title>
        <authorList>
            <person name="Lou Y.C."/>
        </authorList>
    </citation>
    <scope>NUCLEOTIDE SEQUENCE</scope>
    <source>
        <strain evidence="2">L3_108_000G1_dasL3_108_000G1_metabat.metabat.11</strain>
    </source>
</reference>
<reference evidence="3 4" key="1">
    <citation type="submission" date="2018-08" db="EMBL/GenBank/DDBJ databases">
        <title>A genome reference for cultivated species of the human gut microbiota.</title>
        <authorList>
            <person name="Zou Y."/>
            <person name="Xue W."/>
            <person name="Luo G."/>
        </authorList>
    </citation>
    <scope>NUCLEOTIDE SEQUENCE [LARGE SCALE GENOMIC DNA]</scope>
    <source>
        <strain evidence="3 4">OM02-6</strain>
    </source>
</reference>
<dbReference type="Pfam" id="PF00535">
    <property type="entry name" value="Glycos_transf_2"/>
    <property type="match status" value="1"/>
</dbReference>
<dbReference type="EC" id="2.4.-.-" evidence="2"/>
<evidence type="ECO:0000313" key="4">
    <source>
        <dbReference type="Proteomes" id="UP000261087"/>
    </source>
</evidence>
<dbReference type="RefSeq" id="WP_039904791.1">
    <property type="nucleotide sequence ID" value="NZ_CABKNM010000001.1"/>
</dbReference>
<gene>
    <name evidence="3" type="ORF">DXB31_09095</name>
    <name evidence="2" type="ORF">KHX14_04140</name>
</gene>
<dbReference type="AlphaFoldDB" id="A0A3E5FNP0"/>
<keyword evidence="2" id="KW-0328">Glycosyltransferase</keyword>
<protein>
    <submittedName>
        <fullName evidence="3">Glycosyltransferase</fullName>
        <ecNumber evidence="2">2.4.-.-</ecNumber>
    </submittedName>
</protein>
<dbReference type="InterPro" id="IPR029044">
    <property type="entry name" value="Nucleotide-diphossugar_trans"/>
</dbReference>
<evidence type="ECO:0000313" key="3">
    <source>
        <dbReference type="EMBL" id="RGO08060.1"/>
    </source>
</evidence>
<evidence type="ECO:0000313" key="2">
    <source>
        <dbReference type="EMBL" id="MBS5587996.1"/>
    </source>
</evidence>
<dbReference type="PANTHER" id="PTHR22916:SF3">
    <property type="entry name" value="UDP-GLCNAC:BETAGAL BETA-1,3-N-ACETYLGLUCOSAMINYLTRANSFERASE-LIKE PROTEIN 1"/>
    <property type="match status" value="1"/>
</dbReference>
<evidence type="ECO:0000259" key="1">
    <source>
        <dbReference type="Pfam" id="PF00535"/>
    </source>
</evidence>
<dbReference type="EMBL" id="QSVF01000024">
    <property type="protein sequence ID" value="RGO08060.1"/>
    <property type="molecule type" value="Genomic_DNA"/>
</dbReference>
<sequence>MCLVSIIMSTYKEEEIFLRQAIESILNQSYKDFEYIIILDNPDNNLHIRIIKEYANLDKRIKFYVNEKNMGLTASLNKGLGLAKGKYICRMDADDISINKRIENQKRYLEENNYDLIGGISQMIDENGKSIYSIKKVPTNMDKIKKALRYNQIISHPTWFGKKEVFEKLNGYRNMPLCEDYDFTLRAVLNGYKISNIDETVLKYRMTSSSISRSNLYEQYLFARFITKKYSKNKIADIKEAKQYVNNHNDDRKAKRYLKANARFNIALKDIEEKRYFKFIIDGILLTFTSFNYLDKIYRFVKVSSYS</sequence>
<accession>A0A3E5FNP0</accession>
<dbReference type="Gene3D" id="3.90.550.10">
    <property type="entry name" value="Spore Coat Polysaccharide Biosynthesis Protein SpsA, Chain A"/>
    <property type="match status" value="1"/>
</dbReference>
<organism evidence="3 4">
    <name type="scientific">Thomasclavelia spiroformis</name>
    <dbReference type="NCBI Taxonomy" id="29348"/>
    <lineage>
        <taxon>Bacteria</taxon>
        <taxon>Bacillati</taxon>
        <taxon>Bacillota</taxon>
        <taxon>Erysipelotrichia</taxon>
        <taxon>Erysipelotrichales</taxon>
        <taxon>Coprobacillaceae</taxon>
        <taxon>Thomasclavelia</taxon>
    </lineage>
</organism>
<comment type="caution">
    <text evidence="3">The sequence shown here is derived from an EMBL/GenBank/DDBJ whole genome shotgun (WGS) entry which is preliminary data.</text>
</comment>
<name>A0A3E5FNP0_9FIRM</name>
<dbReference type="EMBL" id="JAGZCC010000016">
    <property type="protein sequence ID" value="MBS5587996.1"/>
    <property type="molecule type" value="Genomic_DNA"/>
</dbReference>
<dbReference type="InterPro" id="IPR001173">
    <property type="entry name" value="Glyco_trans_2-like"/>
</dbReference>
<dbReference type="GO" id="GO:0016758">
    <property type="term" value="F:hexosyltransferase activity"/>
    <property type="evidence" value="ECO:0007669"/>
    <property type="project" value="UniProtKB-ARBA"/>
</dbReference>
<dbReference type="PANTHER" id="PTHR22916">
    <property type="entry name" value="GLYCOSYLTRANSFERASE"/>
    <property type="match status" value="1"/>
</dbReference>
<proteinExistence type="predicted"/>
<dbReference type="GeneID" id="94016274"/>